<evidence type="ECO:0000313" key="2">
    <source>
        <dbReference type="Proteomes" id="UP000535838"/>
    </source>
</evidence>
<proteinExistence type="predicted"/>
<comment type="caution">
    <text evidence="1">The sequence shown here is derived from an EMBL/GenBank/DDBJ whole genome shotgun (WGS) entry which is preliminary data.</text>
</comment>
<accession>A0A841SWF4</accession>
<dbReference type="EMBL" id="JACJVQ010000013">
    <property type="protein sequence ID" value="MBB6635562.1"/>
    <property type="molecule type" value="Genomic_DNA"/>
</dbReference>
<dbReference type="AlphaFoldDB" id="A0A841SWF4"/>
<reference evidence="1 2" key="1">
    <citation type="submission" date="2020-08" db="EMBL/GenBank/DDBJ databases">
        <title>Cohnella phylogeny.</title>
        <authorList>
            <person name="Dunlap C."/>
        </authorList>
    </citation>
    <scope>NUCLEOTIDE SEQUENCE [LARGE SCALE GENOMIC DNA]</scope>
    <source>
        <strain evidence="1 2">DSM 25241</strain>
    </source>
</reference>
<organism evidence="1 2">
    <name type="scientific">Cohnella thailandensis</name>
    <dbReference type="NCBI Taxonomy" id="557557"/>
    <lineage>
        <taxon>Bacteria</taxon>
        <taxon>Bacillati</taxon>
        <taxon>Bacillota</taxon>
        <taxon>Bacilli</taxon>
        <taxon>Bacillales</taxon>
        <taxon>Paenibacillaceae</taxon>
        <taxon>Cohnella</taxon>
    </lineage>
</organism>
<dbReference type="Proteomes" id="UP000535838">
    <property type="component" value="Unassembled WGS sequence"/>
</dbReference>
<name>A0A841SWF4_9BACL</name>
<keyword evidence="2" id="KW-1185">Reference proteome</keyword>
<dbReference type="RefSeq" id="WP_185120779.1">
    <property type="nucleotide sequence ID" value="NZ_JACJVQ010000013.1"/>
</dbReference>
<sequence length="155" mass="17995">MASFFDSGPLPDFKEIQKFLGRELPWKLVEQWDKANDSAWLNEYVNKILQKAKLPPQAPKAEEKAVVKAETARGEKYVNVSILFSSQVHPEDLRLHATSERLKIVGLPGNRKHIVRFPCLVYARTGRASWNNRRLTIRFKRRPGDRQEVELFIPE</sequence>
<evidence type="ECO:0000313" key="1">
    <source>
        <dbReference type="EMBL" id="MBB6635562.1"/>
    </source>
</evidence>
<protein>
    <submittedName>
        <fullName evidence="1">Uncharacterized protein</fullName>
    </submittedName>
</protein>
<gene>
    <name evidence="1" type="ORF">H7B67_15690</name>
</gene>